<evidence type="ECO:0000256" key="1">
    <source>
        <dbReference type="SAM" id="SignalP"/>
    </source>
</evidence>
<feature type="signal peptide" evidence="1">
    <location>
        <begin position="1"/>
        <end position="22"/>
    </location>
</feature>
<dbReference type="PROSITE" id="PS50020">
    <property type="entry name" value="WW_DOMAIN_2"/>
    <property type="match status" value="1"/>
</dbReference>
<name>A0A7C4QN20_9PLAN</name>
<feature type="domain" description="WW" evidence="2">
    <location>
        <begin position="209"/>
        <end position="241"/>
    </location>
</feature>
<dbReference type="InterPro" id="IPR029062">
    <property type="entry name" value="Class_I_gatase-like"/>
</dbReference>
<gene>
    <name evidence="3" type="ORF">ENS64_07015</name>
</gene>
<feature type="chain" id="PRO_5027773424" evidence="1">
    <location>
        <begin position="23"/>
        <end position="280"/>
    </location>
</feature>
<dbReference type="PANTHER" id="PTHR40469:SF2">
    <property type="entry name" value="GALACTOSE-BINDING DOMAIN-LIKE SUPERFAMILY PROTEIN"/>
    <property type="match status" value="1"/>
</dbReference>
<dbReference type="InterPro" id="IPR001202">
    <property type="entry name" value="WW_dom"/>
</dbReference>
<evidence type="ECO:0000313" key="3">
    <source>
        <dbReference type="EMBL" id="HGT39000.1"/>
    </source>
</evidence>
<reference evidence="3" key="1">
    <citation type="journal article" date="2020" name="mSystems">
        <title>Genome- and Community-Level Interaction Insights into Carbon Utilization and Element Cycling Functions of Hydrothermarchaeota in Hydrothermal Sediment.</title>
        <authorList>
            <person name="Zhou Z."/>
            <person name="Liu Y."/>
            <person name="Xu W."/>
            <person name="Pan J."/>
            <person name="Luo Z.H."/>
            <person name="Li M."/>
        </authorList>
    </citation>
    <scope>NUCLEOTIDE SEQUENCE [LARGE SCALE GENOMIC DNA]</scope>
    <source>
        <strain evidence="3">SpSt-508</strain>
    </source>
</reference>
<dbReference type="Pfam" id="PF06283">
    <property type="entry name" value="ThuA"/>
    <property type="match status" value="1"/>
</dbReference>
<sequence length="280" mass="31873">MRWQHTRLACLVFAACVHTVVAADPPKVKALMLTQSAGFKHSSVDRKNQALAPAEIAMTQLGQQTGLFELYCTQDAAADFTKDNLKNYRLVMFYTTLDLPIAPADLEYFLHEWLTAPGHAFVGFHSATDTFHNYRPYWDMIGGTFDGHPWNAGETVTIAIHDREHPATKPLGEELVIQDEIYQYKQYQPEKVRVLMSLDMSKCKTKRPYMVPVSWVKQYGQGRVFYTNLGHNERTWTNPKFLEHVTGGIEWALGLKDGDATPNPELQRELQEKAKRDAGQ</sequence>
<protein>
    <submittedName>
        <fullName evidence="3">ThuA domain-containing protein</fullName>
    </submittedName>
</protein>
<dbReference type="Gene3D" id="3.40.50.880">
    <property type="match status" value="1"/>
</dbReference>
<dbReference type="SUPFAM" id="SSF52317">
    <property type="entry name" value="Class I glutamine amidotransferase-like"/>
    <property type="match status" value="1"/>
</dbReference>
<dbReference type="PANTHER" id="PTHR40469">
    <property type="entry name" value="SECRETED GLYCOSYL HYDROLASE"/>
    <property type="match status" value="1"/>
</dbReference>
<proteinExistence type="predicted"/>
<accession>A0A7C4QN20</accession>
<organism evidence="3">
    <name type="scientific">Schlesneria paludicola</name>
    <dbReference type="NCBI Taxonomy" id="360056"/>
    <lineage>
        <taxon>Bacteria</taxon>
        <taxon>Pseudomonadati</taxon>
        <taxon>Planctomycetota</taxon>
        <taxon>Planctomycetia</taxon>
        <taxon>Planctomycetales</taxon>
        <taxon>Planctomycetaceae</taxon>
        <taxon>Schlesneria</taxon>
    </lineage>
</organism>
<evidence type="ECO:0000259" key="2">
    <source>
        <dbReference type="PROSITE" id="PS50020"/>
    </source>
</evidence>
<dbReference type="EMBL" id="DSVQ01000012">
    <property type="protein sequence ID" value="HGT39000.1"/>
    <property type="molecule type" value="Genomic_DNA"/>
</dbReference>
<keyword evidence="1" id="KW-0732">Signal</keyword>
<comment type="caution">
    <text evidence="3">The sequence shown here is derived from an EMBL/GenBank/DDBJ whole genome shotgun (WGS) entry which is preliminary data.</text>
</comment>
<dbReference type="InterPro" id="IPR029010">
    <property type="entry name" value="ThuA-like"/>
</dbReference>
<dbReference type="AlphaFoldDB" id="A0A7C4QN20"/>